<keyword evidence="3" id="KW-0804">Transcription</keyword>
<evidence type="ECO:0000313" key="6">
    <source>
        <dbReference type="EMBL" id="SFR52694.1"/>
    </source>
</evidence>
<evidence type="ECO:0000313" key="7">
    <source>
        <dbReference type="Proteomes" id="UP000199478"/>
    </source>
</evidence>
<keyword evidence="2" id="KW-0238">DNA-binding</keyword>
<dbReference type="Pfam" id="PF09339">
    <property type="entry name" value="HTH_IclR"/>
    <property type="match status" value="1"/>
</dbReference>
<feature type="domain" description="IclR-ED" evidence="5">
    <location>
        <begin position="81"/>
        <end position="255"/>
    </location>
</feature>
<dbReference type="STRING" id="390270.SAMN04488005_2579"/>
<dbReference type="RefSeq" id="WP_090200891.1">
    <property type="nucleotide sequence ID" value="NZ_FOYP01000002.1"/>
</dbReference>
<protein>
    <submittedName>
        <fullName evidence="6">Transcriptional regulator, IclR family</fullName>
    </submittedName>
</protein>
<dbReference type="SUPFAM" id="SSF55781">
    <property type="entry name" value="GAF domain-like"/>
    <property type="match status" value="1"/>
</dbReference>
<sequence length="268" mass="28984">MPQKPAKNAPSKTEKSAVPSVAKAFDIIELLVGVEGGLTMNEMVAALGRTMGEIYRIVIYLTEREFLTQHPETGKYAMTLKLFELSHRHDPTKRLISNALPILERIAATTEQSCHLGVLNRNNVLVLTSAPSPRPAGYAVRTGAIFPVERTSSGHVILAFAAQDEQDRYINRLPKAEQATTAQRLATIRENGFEDTASTMINGVRNLCVPVFDIRGITAAITTGFIAQNDPIATADETLAALRSAASELSALLGFRVSQSPFAASLLP</sequence>
<dbReference type="PROSITE" id="PS51078">
    <property type="entry name" value="ICLR_ED"/>
    <property type="match status" value="1"/>
</dbReference>
<evidence type="ECO:0000256" key="1">
    <source>
        <dbReference type="ARBA" id="ARBA00023015"/>
    </source>
</evidence>
<dbReference type="Gene3D" id="3.30.450.40">
    <property type="match status" value="1"/>
</dbReference>
<dbReference type="AlphaFoldDB" id="A0A1I6HE93"/>
<dbReference type="EMBL" id="FOYP01000002">
    <property type="protein sequence ID" value="SFR52694.1"/>
    <property type="molecule type" value="Genomic_DNA"/>
</dbReference>
<dbReference type="InterPro" id="IPR014757">
    <property type="entry name" value="Tscrpt_reg_IclR_C"/>
</dbReference>
<dbReference type="Gene3D" id="1.10.10.10">
    <property type="entry name" value="Winged helix-like DNA-binding domain superfamily/Winged helix DNA-binding domain"/>
    <property type="match status" value="1"/>
</dbReference>
<evidence type="ECO:0000256" key="2">
    <source>
        <dbReference type="ARBA" id="ARBA00023125"/>
    </source>
</evidence>
<dbReference type="Proteomes" id="UP000199478">
    <property type="component" value="Unassembled WGS sequence"/>
</dbReference>
<dbReference type="InterPro" id="IPR036390">
    <property type="entry name" value="WH_DNA-bd_sf"/>
</dbReference>
<gene>
    <name evidence="6" type="ORF">SAMN04488005_2579</name>
</gene>
<keyword evidence="7" id="KW-1185">Reference proteome</keyword>
<dbReference type="GO" id="GO:0003700">
    <property type="term" value="F:DNA-binding transcription factor activity"/>
    <property type="evidence" value="ECO:0007669"/>
    <property type="project" value="TreeGrafter"/>
</dbReference>
<dbReference type="Pfam" id="PF01614">
    <property type="entry name" value="IclR_C"/>
    <property type="match status" value="1"/>
</dbReference>
<dbReference type="GO" id="GO:0003677">
    <property type="term" value="F:DNA binding"/>
    <property type="evidence" value="ECO:0007669"/>
    <property type="project" value="UniProtKB-KW"/>
</dbReference>
<name>A0A1I6HE93_9RHOB</name>
<dbReference type="InterPro" id="IPR036388">
    <property type="entry name" value="WH-like_DNA-bd_sf"/>
</dbReference>
<dbReference type="PANTHER" id="PTHR30136">
    <property type="entry name" value="HELIX-TURN-HELIX TRANSCRIPTIONAL REGULATOR, ICLR FAMILY"/>
    <property type="match status" value="1"/>
</dbReference>
<proteinExistence type="predicted"/>
<accession>A0A1I6HE93</accession>
<dbReference type="PANTHER" id="PTHR30136:SF7">
    <property type="entry name" value="HTH-TYPE TRANSCRIPTIONAL REGULATOR KDGR-RELATED"/>
    <property type="match status" value="1"/>
</dbReference>
<evidence type="ECO:0000256" key="3">
    <source>
        <dbReference type="ARBA" id="ARBA00023163"/>
    </source>
</evidence>
<feature type="domain" description="HTH iclR-type" evidence="4">
    <location>
        <begin position="18"/>
        <end position="80"/>
    </location>
</feature>
<keyword evidence="1" id="KW-0805">Transcription regulation</keyword>
<dbReference type="SUPFAM" id="SSF46785">
    <property type="entry name" value="Winged helix' DNA-binding domain"/>
    <property type="match status" value="1"/>
</dbReference>
<organism evidence="6 7">
    <name type="scientific">Yoonia tamlensis</name>
    <dbReference type="NCBI Taxonomy" id="390270"/>
    <lineage>
        <taxon>Bacteria</taxon>
        <taxon>Pseudomonadati</taxon>
        <taxon>Pseudomonadota</taxon>
        <taxon>Alphaproteobacteria</taxon>
        <taxon>Rhodobacterales</taxon>
        <taxon>Paracoccaceae</taxon>
        <taxon>Yoonia</taxon>
    </lineage>
</organism>
<dbReference type="InterPro" id="IPR029016">
    <property type="entry name" value="GAF-like_dom_sf"/>
</dbReference>
<dbReference type="InterPro" id="IPR050707">
    <property type="entry name" value="HTH_MetabolicPath_Reg"/>
</dbReference>
<dbReference type="OrthoDB" id="6057486at2"/>
<evidence type="ECO:0000259" key="4">
    <source>
        <dbReference type="PROSITE" id="PS51077"/>
    </source>
</evidence>
<dbReference type="GO" id="GO:0045892">
    <property type="term" value="P:negative regulation of DNA-templated transcription"/>
    <property type="evidence" value="ECO:0007669"/>
    <property type="project" value="TreeGrafter"/>
</dbReference>
<dbReference type="InterPro" id="IPR005471">
    <property type="entry name" value="Tscrpt_reg_IclR_N"/>
</dbReference>
<dbReference type="PROSITE" id="PS51077">
    <property type="entry name" value="HTH_ICLR"/>
    <property type="match status" value="1"/>
</dbReference>
<evidence type="ECO:0000259" key="5">
    <source>
        <dbReference type="PROSITE" id="PS51078"/>
    </source>
</evidence>
<dbReference type="SMART" id="SM00346">
    <property type="entry name" value="HTH_ICLR"/>
    <property type="match status" value="1"/>
</dbReference>
<reference evidence="7" key="1">
    <citation type="submission" date="2016-10" db="EMBL/GenBank/DDBJ databases">
        <authorList>
            <person name="Varghese N."/>
            <person name="Submissions S."/>
        </authorList>
    </citation>
    <scope>NUCLEOTIDE SEQUENCE [LARGE SCALE GENOMIC DNA]</scope>
    <source>
        <strain evidence="7">DSM 26879</strain>
    </source>
</reference>